<gene>
    <name evidence="4" type="ORF">ABK249_21565</name>
</gene>
<dbReference type="InterPro" id="IPR022002">
    <property type="entry name" value="ChsH2_Znr"/>
</dbReference>
<sequence length="414" mass="44930">MTEPLAKPKRKNPLARTRQPLSPPSTRSRKAHGLTLAAASGRFTLQCCSECGRYTYPPREACPNCLSSDLRFQDTPTGGVLLSETRIDVTSDPYYREHTPWRAGLVKLDCGPSIVTHLHGDCGGPGNRVVLSLQLDRSGQAVFFAKPIPETPNMEDDLQWRELTADPKHRRVLITDGRSPAAVALAQALKKAGATKIFIGVSDRWKPFNEQKSLEAIDGIELVDLDLTNARSVHELAMDIGAKVEILINTADHVRPVHLFDVGAANTARDSIDHTVMGLMRLAQAFGPVMRSRGADGPTGAVAWVNVLSVHGLSNAPQFGVHSAAHAACLSLSQWLRTELRPGGIRVINAFSGPLDTEWFQTVPPPKVAPKALADAIVDGLKYGIEDIYVGDVAKDIEARLFDNPKAVEREAGQ</sequence>
<name>A0ABV0M6J9_9HYPH</name>
<comment type="caution">
    <text evidence="4">The sequence shown here is derived from an EMBL/GenBank/DDBJ whole genome shotgun (WGS) entry which is preliminary data.</text>
</comment>
<dbReference type="Gene3D" id="6.10.30.10">
    <property type="match status" value="1"/>
</dbReference>
<keyword evidence="5" id="KW-1185">Reference proteome</keyword>
<dbReference type="SUPFAM" id="SSF51735">
    <property type="entry name" value="NAD(P)-binding Rossmann-fold domains"/>
    <property type="match status" value="1"/>
</dbReference>
<evidence type="ECO:0000259" key="3">
    <source>
        <dbReference type="Pfam" id="PF12172"/>
    </source>
</evidence>
<evidence type="ECO:0000256" key="1">
    <source>
        <dbReference type="SAM" id="MobiDB-lite"/>
    </source>
</evidence>
<evidence type="ECO:0000313" key="5">
    <source>
        <dbReference type="Proteomes" id="UP001496627"/>
    </source>
</evidence>
<dbReference type="InterPro" id="IPR036291">
    <property type="entry name" value="NAD(P)-bd_dom_sf"/>
</dbReference>
<dbReference type="InterPro" id="IPR002878">
    <property type="entry name" value="ChsH2_C"/>
</dbReference>
<dbReference type="Pfam" id="PF01796">
    <property type="entry name" value="OB_ChsH2_C"/>
    <property type="match status" value="1"/>
</dbReference>
<dbReference type="InterPro" id="IPR012340">
    <property type="entry name" value="NA-bd_OB-fold"/>
</dbReference>
<dbReference type="PANTHER" id="PTHR34075:SF5">
    <property type="entry name" value="BLR3430 PROTEIN"/>
    <property type="match status" value="1"/>
</dbReference>
<protein>
    <submittedName>
        <fullName evidence="4">SDR family NAD(P)-dependent oxidoreductase</fullName>
    </submittedName>
</protein>
<dbReference type="PANTHER" id="PTHR34075">
    <property type="entry name" value="BLR3430 PROTEIN"/>
    <property type="match status" value="1"/>
</dbReference>
<dbReference type="Pfam" id="PF00106">
    <property type="entry name" value="adh_short"/>
    <property type="match status" value="1"/>
</dbReference>
<feature type="region of interest" description="Disordered" evidence="1">
    <location>
        <begin position="1"/>
        <end position="31"/>
    </location>
</feature>
<dbReference type="RefSeq" id="WP_348863953.1">
    <property type="nucleotide sequence ID" value="NZ_JBEAAL010000018.1"/>
</dbReference>
<proteinExistence type="predicted"/>
<organism evidence="4 5">
    <name type="scientific">Neorhizobium phenanthreniclasticum</name>
    <dbReference type="NCBI Taxonomy" id="3157917"/>
    <lineage>
        <taxon>Bacteria</taxon>
        <taxon>Pseudomonadati</taxon>
        <taxon>Pseudomonadota</taxon>
        <taxon>Alphaproteobacteria</taxon>
        <taxon>Hyphomicrobiales</taxon>
        <taxon>Rhizobiaceae</taxon>
        <taxon>Rhizobium/Agrobacterium group</taxon>
        <taxon>Neorhizobium</taxon>
    </lineage>
</organism>
<reference evidence="4 5" key="1">
    <citation type="submission" date="2024-05" db="EMBL/GenBank/DDBJ databases">
        <title>Neorhizobium sp. Rsf11, a plant growth promoting and heavy metal resistant PAH-degrader.</title>
        <authorList>
            <person name="Golubev S.N."/>
            <person name="Muratova A.Y."/>
            <person name="Markelova M.I."/>
        </authorList>
    </citation>
    <scope>NUCLEOTIDE SEQUENCE [LARGE SCALE GENOMIC DNA]</scope>
    <source>
        <strain evidence="4 5">Rsf11</strain>
    </source>
</reference>
<dbReference type="SUPFAM" id="SSF50249">
    <property type="entry name" value="Nucleic acid-binding proteins"/>
    <property type="match status" value="1"/>
</dbReference>
<evidence type="ECO:0000259" key="2">
    <source>
        <dbReference type="Pfam" id="PF01796"/>
    </source>
</evidence>
<evidence type="ECO:0000313" key="4">
    <source>
        <dbReference type="EMBL" id="MEQ1407514.1"/>
    </source>
</evidence>
<dbReference type="Gene3D" id="3.40.50.720">
    <property type="entry name" value="NAD(P)-binding Rossmann-like Domain"/>
    <property type="match status" value="1"/>
</dbReference>
<dbReference type="Pfam" id="PF12172">
    <property type="entry name" value="zf-ChsH2"/>
    <property type="match status" value="1"/>
</dbReference>
<dbReference type="InterPro" id="IPR002347">
    <property type="entry name" value="SDR_fam"/>
</dbReference>
<dbReference type="EMBL" id="JBEAAL010000018">
    <property type="protein sequence ID" value="MEQ1407514.1"/>
    <property type="molecule type" value="Genomic_DNA"/>
</dbReference>
<dbReference type="Proteomes" id="UP001496627">
    <property type="component" value="Unassembled WGS sequence"/>
</dbReference>
<feature type="domain" description="ChsH2 C-terminal OB-fold" evidence="2">
    <location>
        <begin position="76"/>
        <end position="129"/>
    </location>
</feature>
<feature type="domain" description="ChsH2 rubredoxin-like zinc ribbon" evidence="3">
    <location>
        <begin position="37"/>
        <end position="70"/>
    </location>
</feature>
<accession>A0ABV0M6J9</accession>
<dbReference type="InterPro" id="IPR052513">
    <property type="entry name" value="Thioester_dehydratase-like"/>
</dbReference>